<keyword evidence="5" id="KW-1185">Reference proteome</keyword>
<feature type="coiled-coil region" evidence="1">
    <location>
        <begin position="51"/>
        <end position="78"/>
    </location>
</feature>
<protein>
    <submittedName>
        <fullName evidence="4">NARF domain-containing protein</fullName>
    </submittedName>
</protein>
<dbReference type="EMBL" id="JAWXVI010000001">
    <property type="protein sequence ID" value="MDX6188078.1"/>
    <property type="molecule type" value="Genomic_DNA"/>
</dbReference>
<sequence>MNKVKIVVMLFFVMIHCDILFAVNAPDKTIELEKRISYLEEYKSNIDNLSKIEIQNAKDELKKELDSKYEDVENLLKLILILGIPTTLWGFYMTIWGIKRKVQKLIDDKIETIVEQKREEIIKLVSNQEFETSLKNTKKIIVISPTEDAQDEVKKTMSNFKFKHLIYRINNTTGTIPEHDLIIFNNIDGEFSQTEIDSIMSEESDEDVCFVAYTSKNLDRNPRLNFANSKFTLYHSILSTLSFVESIRKED</sequence>
<dbReference type="RefSeq" id="WP_230002518.1">
    <property type="nucleotide sequence ID" value="NZ_CP087134.1"/>
</dbReference>
<name>A0ABU4R6B8_9FLAO</name>
<feature type="domain" description="Nucleotidyltransferase-Associated Rossmannoid Fold" evidence="3">
    <location>
        <begin position="138"/>
        <end position="245"/>
    </location>
</feature>
<feature type="transmembrane region" description="Helical" evidence="2">
    <location>
        <begin position="7"/>
        <end position="25"/>
    </location>
</feature>
<feature type="transmembrane region" description="Helical" evidence="2">
    <location>
        <begin position="75"/>
        <end position="95"/>
    </location>
</feature>
<proteinExistence type="predicted"/>
<keyword evidence="1" id="KW-0175">Coiled coil</keyword>
<keyword evidence="2" id="KW-1133">Transmembrane helix</keyword>
<reference evidence="4 5" key="1">
    <citation type="submission" date="2023-11" db="EMBL/GenBank/DDBJ databases">
        <title>Unpublished Manusciprt.</title>
        <authorList>
            <person name="Saticioglu I.B."/>
            <person name="Ay H."/>
            <person name="Ajmi N."/>
            <person name="Altun S."/>
            <person name="Duman M."/>
        </authorList>
    </citation>
    <scope>NUCLEOTIDE SEQUENCE [LARGE SCALE GENOMIC DNA]</scope>
    <source>
        <strain evidence="4 5">Fl-318</strain>
    </source>
</reference>
<accession>A0ABU4R6B8</accession>
<evidence type="ECO:0000259" key="3">
    <source>
        <dbReference type="Pfam" id="PF20299"/>
    </source>
</evidence>
<gene>
    <name evidence="4" type="ORF">SGQ83_01855</name>
</gene>
<dbReference type="Pfam" id="PF20299">
    <property type="entry name" value="NARF"/>
    <property type="match status" value="1"/>
</dbReference>
<comment type="caution">
    <text evidence="4">The sequence shown here is derived from an EMBL/GenBank/DDBJ whole genome shotgun (WGS) entry which is preliminary data.</text>
</comment>
<evidence type="ECO:0000313" key="5">
    <source>
        <dbReference type="Proteomes" id="UP001273350"/>
    </source>
</evidence>
<evidence type="ECO:0000256" key="1">
    <source>
        <dbReference type="SAM" id="Coils"/>
    </source>
</evidence>
<dbReference type="Proteomes" id="UP001273350">
    <property type="component" value="Unassembled WGS sequence"/>
</dbReference>
<evidence type="ECO:0000256" key="2">
    <source>
        <dbReference type="SAM" id="Phobius"/>
    </source>
</evidence>
<dbReference type="InterPro" id="IPR046877">
    <property type="entry name" value="NARF"/>
</dbReference>
<organism evidence="4 5">
    <name type="scientific">Flavobacterium cupriresistens</name>
    <dbReference type="NCBI Taxonomy" id="2893885"/>
    <lineage>
        <taxon>Bacteria</taxon>
        <taxon>Pseudomonadati</taxon>
        <taxon>Bacteroidota</taxon>
        <taxon>Flavobacteriia</taxon>
        <taxon>Flavobacteriales</taxon>
        <taxon>Flavobacteriaceae</taxon>
        <taxon>Flavobacterium</taxon>
    </lineage>
</organism>
<evidence type="ECO:0000313" key="4">
    <source>
        <dbReference type="EMBL" id="MDX6188078.1"/>
    </source>
</evidence>
<keyword evidence="2" id="KW-0472">Membrane</keyword>
<keyword evidence="2" id="KW-0812">Transmembrane</keyword>